<organism evidence="4 5">
    <name type="scientific">Cryptosporidium xiaoi</name>
    <dbReference type="NCBI Taxonomy" id="659607"/>
    <lineage>
        <taxon>Eukaryota</taxon>
        <taxon>Sar</taxon>
        <taxon>Alveolata</taxon>
        <taxon>Apicomplexa</taxon>
        <taxon>Conoidasida</taxon>
        <taxon>Coccidia</taxon>
        <taxon>Eucoccidiorida</taxon>
        <taxon>Eimeriorina</taxon>
        <taxon>Cryptosporidiidae</taxon>
        <taxon>Cryptosporidium</taxon>
    </lineage>
</organism>
<dbReference type="InterPro" id="IPR011990">
    <property type="entry name" value="TPR-like_helical_dom_sf"/>
</dbReference>
<comment type="caution">
    <text evidence="4">The sequence shown here is derived from an EMBL/GenBank/DDBJ whole genome shotgun (WGS) entry which is preliminary data.</text>
</comment>
<dbReference type="GO" id="GO:0000502">
    <property type="term" value="C:proteasome complex"/>
    <property type="evidence" value="ECO:0007669"/>
    <property type="project" value="UniProtKB-KW"/>
</dbReference>
<dbReference type="EMBL" id="JAWDEY010000016">
    <property type="protein sequence ID" value="KAK6589073.1"/>
    <property type="molecule type" value="Genomic_DNA"/>
</dbReference>
<name>A0AAV9XWE6_9CRYT</name>
<comment type="similarity">
    <text evidence="1">Belongs to the proteasome subunit S9 family.</text>
</comment>
<dbReference type="SUPFAM" id="SSF48452">
    <property type="entry name" value="TPR-like"/>
    <property type="match status" value="1"/>
</dbReference>
<feature type="domain" description="PCI" evidence="3">
    <location>
        <begin position="223"/>
        <end position="391"/>
    </location>
</feature>
<keyword evidence="2 4" id="KW-0647">Proteasome</keyword>
<dbReference type="PANTHER" id="PTHR10678">
    <property type="entry name" value="26S PROTEASOME NON-ATPASE REGULATORY SUBUNIT 11/COP9 SIGNALOSOME COMPLEX SUBUNIT 2"/>
    <property type="match status" value="1"/>
</dbReference>
<dbReference type="SMART" id="SM00088">
    <property type="entry name" value="PINT"/>
    <property type="match status" value="1"/>
</dbReference>
<gene>
    <name evidence="4" type="ORF">RS030_243577</name>
</gene>
<dbReference type="SUPFAM" id="SSF46785">
    <property type="entry name" value="Winged helix' DNA-binding domain"/>
    <property type="match status" value="1"/>
</dbReference>
<dbReference type="Pfam" id="PF01399">
    <property type="entry name" value="PCI"/>
    <property type="match status" value="1"/>
</dbReference>
<evidence type="ECO:0000256" key="1">
    <source>
        <dbReference type="ARBA" id="ARBA00007454"/>
    </source>
</evidence>
<dbReference type="InterPro" id="IPR036390">
    <property type="entry name" value="WH_DNA-bd_sf"/>
</dbReference>
<evidence type="ECO:0000256" key="2">
    <source>
        <dbReference type="ARBA" id="ARBA00022942"/>
    </source>
</evidence>
<dbReference type="PROSITE" id="PS50250">
    <property type="entry name" value="PCI"/>
    <property type="match status" value="1"/>
</dbReference>
<accession>A0AAV9XWE6</accession>
<evidence type="ECO:0000313" key="5">
    <source>
        <dbReference type="Proteomes" id="UP001311799"/>
    </source>
</evidence>
<dbReference type="InterPro" id="IPR000717">
    <property type="entry name" value="PCI_dom"/>
</dbReference>
<dbReference type="Proteomes" id="UP001311799">
    <property type="component" value="Unassembled WGS sequence"/>
</dbReference>
<sequence>MSVDLRERYMKAKLGADADYNTSISTLLEIIRSDEIDEIEDGIRLQEQSIYLLGEIYVNKGMANELKELIDIIKPIVNNLPKARVAKIIRNLMDMMAKIPNTEKLQEDLCLECIQWCVDEKRTFLRHRITARLAMIYLNANMFMKGLEYIENLIKEVKKIDDKILLVEIYLIESKLEYRIKNIPKSKAALTAARTNANSIHCPPLLQADIDLQSGIILLDEGDYKTSFSYFYEAFEAFNIANDERALNSLKYMLLSKIMSQQTNNISLLLSGKNKIKFQNREIEALKMVASCYENRSLNMFEDVLKTYNKELTSDLVINKHIHNLYENLMEQNINRILEAYSHIEISQLASFLKLPFERVYNKVIDMILNKTISGNIDQRTGILTLFDENSDSSFNSMIENLILTFGNLSNVVDVLYEKASKTV</sequence>
<keyword evidence="5" id="KW-1185">Reference proteome</keyword>
<reference evidence="4 5" key="1">
    <citation type="submission" date="2023-10" db="EMBL/GenBank/DDBJ databases">
        <title>Comparative genomics analysis reveals potential genetic determinants of host preference in Cryptosporidium xiaoi.</title>
        <authorList>
            <person name="Xiao L."/>
            <person name="Li J."/>
        </authorList>
    </citation>
    <scope>NUCLEOTIDE SEQUENCE [LARGE SCALE GENOMIC DNA]</scope>
    <source>
        <strain evidence="4 5">52996</strain>
    </source>
</reference>
<protein>
    <submittedName>
        <fullName evidence="4">26S proteasome non-ATPase regulatory subunit</fullName>
    </submittedName>
</protein>
<dbReference type="SMART" id="SM00753">
    <property type="entry name" value="PAM"/>
    <property type="match status" value="1"/>
</dbReference>
<dbReference type="AlphaFoldDB" id="A0AAV9XWE6"/>
<dbReference type="Pfam" id="PF18055">
    <property type="entry name" value="RPN6_N"/>
    <property type="match status" value="1"/>
</dbReference>
<evidence type="ECO:0000313" key="4">
    <source>
        <dbReference type="EMBL" id="KAK6589073.1"/>
    </source>
</evidence>
<proteinExistence type="inferred from homology"/>
<dbReference type="InterPro" id="IPR040773">
    <property type="entry name" value="Rpn6_N"/>
</dbReference>
<dbReference type="Gene3D" id="1.25.40.570">
    <property type="match status" value="1"/>
</dbReference>
<dbReference type="InterPro" id="IPR050871">
    <property type="entry name" value="26S_Proteasome/COP9_Components"/>
</dbReference>
<evidence type="ECO:0000259" key="3">
    <source>
        <dbReference type="PROSITE" id="PS50250"/>
    </source>
</evidence>